<dbReference type="InterPro" id="IPR001482">
    <property type="entry name" value="T2SS/T4SS_dom"/>
</dbReference>
<dbReference type="InterPro" id="IPR003593">
    <property type="entry name" value="AAA+_ATPase"/>
</dbReference>
<evidence type="ECO:0000256" key="2">
    <source>
        <dbReference type="ARBA" id="ARBA00022840"/>
    </source>
</evidence>
<dbReference type="GO" id="GO:0005886">
    <property type="term" value="C:plasma membrane"/>
    <property type="evidence" value="ECO:0007669"/>
    <property type="project" value="TreeGrafter"/>
</dbReference>
<evidence type="ECO:0000256" key="3">
    <source>
        <dbReference type="SAM" id="MobiDB-lite"/>
    </source>
</evidence>
<organism evidence="5 6">
    <name type="scientific">Hyalella azteca</name>
    <name type="common">Amphipod</name>
    <dbReference type="NCBI Taxonomy" id="294128"/>
    <lineage>
        <taxon>Eukaryota</taxon>
        <taxon>Metazoa</taxon>
        <taxon>Ecdysozoa</taxon>
        <taxon>Arthropoda</taxon>
        <taxon>Crustacea</taxon>
        <taxon>Multicrustacea</taxon>
        <taxon>Malacostraca</taxon>
        <taxon>Eumalacostraca</taxon>
        <taxon>Peracarida</taxon>
        <taxon>Amphipoda</taxon>
        <taxon>Senticaudata</taxon>
        <taxon>Talitrida</taxon>
        <taxon>Talitroidea</taxon>
        <taxon>Hyalellidae</taxon>
        <taxon>Hyalella</taxon>
    </lineage>
</organism>
<dbReference type="OrthoDB" id="6374923at2759"/>
<dbReference type="Gene3D" id="3.40.50.300">
    <property type="entry name" value="P-loop containing nucleotide triphosphate hydrolases"/>
    <property type="match status" value="1"/>
</dbReference>
<dbReference type="PROSITE" id="PS00662">
    <property type="entry name" value="T2SP_E"/>
    <property type="match status" value="1"/>
</dbReference>
<dbReference type="GO" id="GO:0016887">
    <property type="term" value="F:ATP hydrolysis activity"/>
    <property type="evidence" value="ECO:0007669"/>
    <property type="project" value="TreeGrafter"/>
</dbReference>
<evidence type="ECO:0000313" key="5">
    <source>
        <dbReference type="Proteomes" id="UP000694843"/>
    </source>
</evidence>
<reference evidence="6" key="1">
    <citation type="submission" date="2025-08" db="UniProtKB">
        <authorList>
            <consortium name="RefSeq"/>
        </authorList>
    </citation>
    <scope>IDENTIFICATION</scope>
    <source>
        <tissue evidence="6">Whole organism</tissue>
    </source>
</reference>
<feature type="region of interest" description="Disordered" evidence="3">
    <location>
        <begin position="347"/>
        <end position="376"/>
    </location>
</feature>
<evidence type="ECO:0000256" key="1">
    <source>
        <dbReference type="ARBA" id="ARBA00022741"/>
    </source>
</evidence>
<dbReference type="RefSeq" id="XP_018024016.1">
    <property type="nucleotide sequence ID" value="XM_018168527.1"/>
</dbReference>
<proteinExistence type="predicted"/>
<dbReference type="KEGG" id="hazt:108679802"/>
<feature type="domain" description="Bacterial type II secretion system protein E" evidence="4">
    <location>
        <begin position="140"/>
        <end position="154"/>
    </location>
</feature>
<keyword evidence="1" id="KW-0547">Nucleotide-binding</keyword>
<dbReference type="SMART" id="SM00382">
    <property type="entry name" value="AAA"/>
    <property type="match status" value="1"/>
</dbReference>
<dbReference type="PANTHER" id="PTHR30258:SF1">
    <property type="entry name" value="PROTEIN TRANSPORT PROTEIN HOFB HOMOLOG"/>
    <property type="match status" value="1"/>
</dbReference>
<protein>
    <submittedName>
        <fullName evidence="6">Type II secretion system protein E</fullName>
    </submittedName>
</protein>
<sequence length="376" mass="41520">MFVFSLPGPRIIKLRVMMVPVVLPDREEMMPKLVLRLLGNRIEQMALTDLGIPDYERNDQITAIQLLCERKNGLILVSGPTGSGKTTTLSAVQREMLKTYPNRVYYTIEDPVEISIPNVNHVQVNQEAELTFSRGLKAFLRGDPDVIMVGEIRDMDAATQALTASITGHLVLSTIHTNSAIETAIRLIDMGCDSFIVSSALKAATAQRLVKRLCTECSMEASWDELTSGLHPVLNHRDNKLMRLRYTNAPRTYSDLDFYPDGRTVRIKGPGCSKCDGGIKGRALVSELFLMTPNVSQAIASKQSFATVHQIAVESGFKDLWQHAMFLIRTGVISFDDAVGDIGERDVLSPSEKKGMGSNQTPQDRPSLSVVGQSRI</sequence>
<dbReference type="PANTHER" id="PTHR30258">
    <property type="entry name" value="TYPE II SECRETION SYSTEM PROTEIN GSPE-RELATED"/>
    <property type="match status" value="1"/>
</dbReference>
<dbReference type="GO" id="GO:0005524">
    <property type="term" value="F:ATP binding"/>
    <property type="evidence" value="ECO:0007669"/>
    <property type="project" value="UniProtKB-KW"/>
</dbReference>
<accession>A0A8B7PFE1</accession>
<evidence type="ECO:0000313" key="6">
    <source>
        <dbReference type="RefSeq" id="XP_018024016.1"/>
    </source>
</evidence>
<dbReference type="InterPro" id="IPR027417">
    <property type="entry name" value="P-loop_NTPase"/>
</dbReference>
<keyword evidence="5" id="KW-1185">Reference proteome</keyword>
<gene>
    <name evidence="6" type="primary">LOC108679802</name>
</gene>
<feature type="compositionally biased region" description="Polar residues" evidence="3">
    <location>
        <begin position="357"/>
        <end position="376"/>
    </location>
</feature>
<dbReference type="Proteomes" id="UP000694843">
    <property type="component" value="Unplaced"/>
</dbReference>
<keyword evidence="2" id="KW-0067">ATP-binding</keyword>
<dbReference type="CDD" id="cd01129">
    <property type="entry name" value="PulE-GspE-like"/>
    <property type="match status" value="1"/>
</dbReference>
<evidence type="ECO:0000259" key="4">
    <source>
        <dbReference type="PROSITE" id="PS00662"/>
    </source>
</evidence>
<dbReference type="GeneID" id="108679802"/>
<dbReference type="SUPFAM" id="SSF52540">
    <property type="entry name" value="P-loop containing nucleoside triphosphate hydrolases"/>
    <property type="match status" value="1"/>
</dbReference>
<dbReference type="Pfam" id="PF00437">
    <property type="entry name" value="T2SSE"/>
    <property type="match status" value="1"/>
</dbReference>
<name>A0A8B7PFE1_HYAAZ</name>
<dbReference type="AlphaFoldDB" id="A0A8B7PFE1"/>